<evidence type="ECO:0000259" key="5">
    <source>
        <dbReference type="SMART" id="SM00822"/>
    </source>
</evidence>
<dbReference type="EMBL" id="JAQQWL010000008">
    <property type="protein sequence ID" value="KAK8061872.1"/>
    <property type="molecule type" value="Genomic_DNA"/>
</dbReference>
<dbReference type="SUPFAM" id="SSF51735">
    <property type="entry name" value="NAD(P)-binding Rossmann-fold domains"/>
    <property type="match status" value="2"/>
</dbReference>
<keyword evidence="3" id="KW-0560">Oxidoreductase</keyword>
<dbReference type="InterPro" id="IPR057326">
    <property type="entry name" value="KR_dom"/>
</dbReference>
<feature type="domain" description="Ketoreductase" evidence="5">
    <location>
        <begin position="147"/>
        <end position="311"/>
    </location>
</feature>
<evidence type="ECO:0000313" key="7">
    <source>
        <dbReference type="Proteomes" id="UP001480595"/>
    </source>
</evidence>
<dbReference type="PANTHER" id="PTHR43775">
    <property type="entry name" value="FATTY ACID SYNTHASE"/>
    <property type="match status" value="1"/>
</dbReference>
<protein>
    <recommendedName>
        <fullName evidence="5">Ketoreductase domain-containing protein</fullName>
    </recommendedName>
</protein>
<dbReference type="InterPro" id="IPR050091">
    <property type="entry name" value="PKS_NRPS_Biosynth_Enz"/>
</dbReference>
<organism evidence="6 7">
    <name type="scientific">Apiospora phragmitis</name>
    <dbReference type="NCBI Taxonomy" id="2905665"/>
    <lineage>
        <taxon>Eukaryota</taxon>
        <taxon>Fungi</taxon>
        <taxon>Dikarya</taxon>
        <taxon>Ascomycota</taxon>
        <taxon>Pezizomycotina</taxon>
        <taxon>Sordariomycetes</taxon>
        <taxon>Xylariomycetidae</taxon>
        <taxon>Amphisphaeriales</taxon>
        <taxon>Apiosporaceae</taxon>
        <taxon>Apiospora</taxon>
    </lineage>
</organism>
<dbReference type="InterPro" id="IPR013968">
    <property type="entry name" value="PKS_KR"/>
</dbReference>
<keyword evidence="2" id="KW-0597">Phosphoprotein</keyword>
<evidence type="ECO:0000256" key="1">
    <source>
        <dbReference type="ARBA" id="ARBA00022450"/>
    </source>
</evidence>
<comment type="caution">
    <text evidence="6">The sequence shown here is derived from an EMBL/GenBank/DDBJ whole genome shotgun (WGS) entry which is preliminary data.</text>
</comment>
<name>A0ABR1USJ5_9PEZI</name>
<keyword evidence="7" id="KW-1185">Reference proteome</keyword>
<dbReference type="Proteomes" id="UP001480595">
    <property type="component" value="Unassembled WGS sequence"/>
</dbReference>
<accession>A0ABR1USJ5</accession>
<keyword evidence="4" id="KW-0511">Multifunctional enzyme</keyword>
<reference evidence="6 7" key="1">
    <citation type="submission" date="2023-01" db="EMBL/GenBank/DDBJ databases">
        <title>Analysis of 21 Apiospora genomes using comparative genomics revels a genus with tremendous synthesis potential of carbohydrate active enzymes and secondary metabolites.</title>
        <authorList>
            <person name="Sorensen T."/>
        </authorList>
    </citation>
    <scope>NUCLEOTIDE SEQUENCE [LARGE SCALE GENOMIC DNA]</scope>
    <source>
        <strain evidence="6 7">CBS 135458</strain>
    </source>
</reference>
<dbReference type="CDD" id="cd05274">
    <property type="entry name" value="KR_FAS_SDR_x"/>
    <property type="match status" value="1"/>
</dbReference>
<evidence type="ECO:0000313" key="6">
    <source>
        <dbReference type="EMBL" id="KAK8061872.1"/>
    </source>
</evidence>
<dbReference type="PANTHER" id="PTHR43775:SF22">
    <property type="entry name" value="SYNTHASE, PUTATIVE (JCVI)-RELATED"/>
    <property type="match status" value="1"/>
</dbReference>
<sequence>MVWFTKLPGFPATFADEPPSIGHVVLFGASSVADPASQRYEKHLIAKGYDVSHTDDAKDLAGLDKGTIVIYLPGPSSSRLAEVASDFCDALVSAAKAMSSSPSGVKLFALIGAEDDRLATAPLYGLARVLNSELPDIWGGLFECEDGRVPITGMNSRTWAPPSKAISVDLSAVDADVALSNAIDQLGLPAVTGVVHAAGVLHGQSIQNITRDAFDSVLAPKIQGAFHLDKLFPPGTLDFFTLFSSCGQLLGFPGQTSYASANAFLDALAERRRSQGDNAVSIQWTSWWGLGMAASTAAVNAELEARGISDITLQEAFMAWDRIASLDMSQAVVLRALPLNAGEQVPHPILADISPRRALQLAAHDGSSGPLGTSEPEGSEKPLVNTFEVNYIRNFWYGRGGH</sequence>
<evidence type="ECO:0000256" key="4">
    <source>
        <dbReference type="ARBA" id="ARBA00023268"/>
    </source>
</evidence>
<dbReference type="SMART" id="SM00822">
    <property type="entry name" value="PKS_KR"/>
    <property type="match status" value="1"/>
</dbReference>
<keyword evidence="1" id="KW-0596">Phosphopantetheine</keyword>
<dbReference type="RefSeq" id="XP_066715134.1">
    <property type="nucleotide sequence ID" value="XM_066859647.1"/>
</dbReference>
<proteinExistence type="predicted"/>
<dbReference type="InterPro" id="IPR036291">
    <property type="entry name" value="NAD(P)-bd_dom_sf"/>
</dbReference>
<dbReference type="Pfam" id="PF08659">
    <property type="entry name" value="KR"/>
    <property type="match status" value="1"/>
</dbReference>
<gene>
    <name evidence="6" type="ORF">PG994_008238</name>
</gene>
<evidence type="ECO:0000256" key="2">
    <source>
        <dbReference type="ARBA" id="ARBA00022553"/>
    </source>
</evidence>
<dbReference type="Gene3D" id="3.40.50.720">
    <property type="entry name" value="NAD(P)-binding Rossmann-like Domain"/>
    <property type="match status" value="2"/>
</dbReference>
<evidence type="ECO:0000256" key="3">
    <source>
        <dbReference type="ARBA" id="ARBA00023002"/>
    </source>
</evidence>
<dbReference type="GeneID" id="92092710"/>